<feature type="non-terminal residue" evidence="1">
    <location>
        <position position="78"/>
    </location>
</feature>
<evidence type="ECO:0000313" key="2">
    <source>
        <dbReference type="Proteomes" id="UP000532545"/>
    </source>
</evidence>
<dbReference type="Gene3D" id="2.60.40.10">
    <property type="entry name" value="Immunoglobulins"/>
    <property type="match status" value="1"/>
</dbReference>
<protein>
    <submittedName>
        <fullName evidence="1">I12R2 protein</fullName>
    </submittedName>
</protein>
<organism evidence="1 2">
    <name type="scientific">Bombycilla garrulus</name>
    <name type="common">Bohemian waxwing</name>
    <name type="synonym">Lanius garrulus</name>
    <dbReference type="NCBI Taxonomy" id="125297"/>
    <lineage>
        <taxon>Eukaryota</taxon>
        <taxon>Metazoa</taxon>
        <taxon>Chordata</taxon>
        <taxon>Craniata</taxon>
        <taxon>Vertebrata</taxon>
        <taxon>Euteleostomi</taxon>
        <taxon>Archelosauria</taxon>
        <taxon>Archosauria</taxon>
        <taxon>Dinosauria</taxon>
        <taxon>Saurischia</taxon>
        <taxon>Theropoda</taxon>
        <taxon>Coelurosauria</taxon>
        <taxon>Aves</taxon>
        <taxon>Neognathae</taxon>
        <taxon>Neoaves</taxon>
        <taxon>Telluraves</taxon>
        <taxon>Australaves</taxon>
        <taxon>Passeriformes</taxon>
        <taxon>Bombycillidae</taxon>
        <taxon>Bombycilla</taxon>
    </lineage>
</organism>
<name>A0A7L1MTG8_BOMGA</name>
<dbReference type="Proteomes" id="UP000532545">
    <property type="component" value="Unassembled WGS sequence"/>
</dbReference>
<feature type="non-terminal residue" evidence="1">
    <location>
        <position position="1"/>
    </location>
</feature>
<dbReference type="EMBL" id="VXBU01032195">
    <property type="protein sequence ID" value="NXN90800.1"/>
    <property type="molecule type" value="Genomic_DNA"/>
</dbReference>
<proteinExistence type="predicted"/>
<comment type="caution">
    <text evidence="1">The sequence shown here is derived from an EMBL/GenBank/DDBJ whole genome shotgun (WGS) entry which is preliminary data.</text>
</comment>
<gene>
    <name evidence="1" type="primary">Il12rb2</name>
    <name evidence="1" type="ORF">BOMGAR_R10238</name>
</gene>
<dbReference type="SUPFAM" id="SSF49265">
    <property type="entry name" value="Fibronectin type III"/>
    <property type="match status" value="1"/>
</dbReference>
<dbReference type="InterPro" id="IPR013783">
    <property type="entry name" value="Ig-like_fold"/>
</dbReference>
<dbReference type="OrthoDB" id="10005435at2759"/>
<evidence type="ECO:0000313" key="1">
    <source>
        <dbReference type="EMBL" id="NXN90800.1"/>
    </source>
</evidence>
<sequence length="78" mass="8428">GGSVRGTFVVTTYGRNTFTCKAICGARTTIICGIDIWCGNPPDEPKNVSCIHSGTRGHLTCTWDKGRPTHLDTAYVIK</sequence>
<accession>A0A7L1MTG8</accession>
<dbReference type="InterPro" id="IPR036116">
    <property type="entry name" value="FN3_sf"/>
</dbReference>
<reference evidence="1 2" key="1">
    <citation type="submission" date="2019-09" db="EMBL/GenBank/DDBJ databases">
        <title>Bird 10,000 Genomes (B10K) Project - Family phase.</title>
        <authorList>
            <person name="Zhang G."/>
        </authorList>
    </citation>
    <scope>NUCLEOTIDE SEQUENCE [LARGE SCALE GENOMIC DNA]</scope>
    <source>
        <strain evidence="1">B10K-DU-002-23</strain>
        <tissue evidence="1">Muscle</tissue>
    </source>
</reference>
<keyword evidence="2" id="KW-1185">Reference proteome</keyword>
<dbReference type="AlphaFoldDB" id="A0A7L1MTG8"/>